<keyword evidence="12 14" id="KW-0472">Membrane</keyword>
<sequence>MYTLNDVDWKHVVILFGTPALALVGFATVPLRTATFWWAVAYYFFTGLGITAGYHRYWAHRSYDATRVWQVILMAAGTGAVEGTVKWWSRGHRIHHRFTDTEKDPYNAKRGFLWSHIGWMIIKQKKNATVDISDLSSDPLVAFQHKYYLPLAVFMAFIFPTLVAGFGWNDWAGGFFFAGVARLVFVHHATFCVNSLAHYLGEFTFDDRRTPKDHFLTALVTLGEGYHNFHHEFPADYRNAIKFWQYDPTKWTIWFASLVGLTYNLKMFPANEIEKGRIHMMQKKLDDIKKTLDYGVPVEELPVLTFSQVKERISETGKQLLIISGVVYDVSKFMDDHPGGKGFLRAAVGRDVTASFNGGVYDHANAARNLMSSMRYARLEGLVPEASVSRED</sequence>
<evidence type="ECO:0000313" key="16">
    <source>
        <dbReference type="EMBL" id="KAJ3133521.1"/>
    </source>
</evidence>
<keyword evidence="7" id="KW-0276">Fatty acid metabolism</keyword>
<keyword evidence="5 14" id="KW-0812">Transmembrane</keyword>
<dbReference type="EMBL" id="JADGJH010000217">
    <property type="protein sequence ID" value="KAJ3133521.1"/>
    <property type="molecule type" value="Genomic_DNA"/>
</dbReference>
<keyword evidence="13" id="KW-0275">Fatty acid biosynthesis</keyword>
<evidence type="ECO:0000313" key="17">
    <source>
        <dbReference type="Proteomes" id="UP001211907"/>
    </source>
</evidence>
<feature type="transmembrane region" description="Helical" evidence="14">
    <location>
        <begin position="12"/>
        <end position="29"/>
    </location>
</feature>
<evidence type="ECO:0000259" key="15">
    <source>
        <dbReference type="PROSITE" id="PS50255"/>
    </source>
</evidence>
<dbReference type="GO" id="GO:0005506">
    <property type="term" value="F:iron ion binding"/>
    <property type="evidence" value="ECO:0007669"/>
    <property type="project" value="TreeGrafter"/>
</dbReference>
<evidence type="ECO:0000256" key="9">
    <source>
        <dbReference type="ARBA" id="ARBA00023002"/>
    </source>
</evidence>
<reference evidence="16" key="1">
    <citation type="submission" date="2020-05" db="EMBL/GenBank/DDBJ databases">
        <title>Phylogenomic resolution of chytrid fungi.</title>
        <authorList>
            <person name="Stajich J.E."/>
            <person name="Amses K."/>
            <person name="Simmons R."/>
            <person name="Seto K."/>
            <person name="Myers J."/>
            <person name="Bonds A."/>
            <person name="Quandt C.A."/>
            <person name="Barry K."/>
            <person name="Liu P."/>
            <person name="Grigoriev I."/>
            <person name="Longcore J.E."/>
            <person name="James T.Y."/>
        </authorList>
    </citation>
    <scope>NUCLEOTIDE SEQUENCE</scope>
    <source>
        <strain evidence="16">JEL0513</strain>
    </source>
</reference>
<dbReference type="InterPro" id="IPR018506">
    <property type="entry name" value="Cyt_B5_heme-BS"/>
</dbReference>
<evidence type="ECO:0000256" key="8">
    <source>
        <dbReference type="ARBA" id="ARBA00022989"/>
    </source>
</evidence>
<dbReference type="GO" id="GO:0005789">
    <property type="term" value="C:endoplasmic reticulum membrane"/>
    <property type="evidence" value="ECO:0007669"/>
    <property type="project" value="TreeGrafter"/>
</dbReference>
<evidence type="ECO:0000256" key="1">
    <source>
        <dbReference type="ARBA" id="ARBA00004141"/>
    </source>
</evidence>
<evidence type="ECO:0000256" key="6">
    <source>
        <dbReference type="ARBA" id="ARBA00022723"/>
    </source>
</evidence>
<dbReference type="PANTHER" id="PTHR11351">
    <property type="entry name" value="ACYL-COA DESATURASE"/>
    <property type="match status" value="1"/>
</dbReference>
<proteinExistence type="inferred from homology"/>
<dbReference type="PRINTS" id="PR00363">
    <property type="entry name" value="CYTOCHROMEB5"/>
</dbReference>
<comment type="similarity">
    <text evidence="2">Belongs to the fatty acid desaturase type 1 family.</text>
</comment>
<keyword evidence="10" id="KW-0408">Iron</keyword>
<gene>
    <name evidence="16" type="ORF">HK100_004381</name>
</gene>
<keyword evidence="6" id="KW-0479">Metal-binding</keyword>
<dbReference type="Pfam" id="PF00487">
    <property type="entry name" value="FA_desaturase"/>
    <property type="match status" value="1"/>
</dbReference>
<keyword evidence="11" id="KW-0443">Lipid metabolism</keyword>
<dbReference type="Gene3D" id="3.10.120.10">
    <property type="entry name" value="Cytochrome b5-like heme/steroid binding domain"/>
    <property type="match status" value="1"/>
</dbReference>
<dbReference type="InterPro" id="IPR015876">
    <property type="entry name" value="Acyl-CoA_DS"/>
</dbReference>
<name>A0AAD5T6B3_9FUNG</name>
<dbReference type="PROSITE" id="PS50255">
    <property type="entry name" value="CYTOCHROME_B5_2"/>
    <property type="match status" value="1"/>
</dbReference>
<dbReference type="GO" id="GO:0006636">
    <property type="term" value="P:unsaturated fatty acid biosynthetic process"/>
    <property type="evidence" value="ECO:0007669"/>
    <property type="project" value="InterPro"/>
</dbReference>
<keyword evidence="3" id="KW-0444">Lipid biosynthesis</keyword>
<feature type="transmembrane region" description="Helical" evidence="14">
    <location>
        <begin position="147"/>
        <end position="168"/>
    </location>
</feature>
<dbReference type="InterPro" id="IPR005804">
    <property type="entry name" value="FA_desaturase_dom"/>
</dbReference>
<dbReference type="InterPro" id="IPR001522">
    <property type="entry name" value="FADS-1_CS"/>
</dbReference>
<dbReference type="GO" id="GO:0020037">
    <property type="term" value="F:heme binding"/>
    <property type="evidence" value="ECO:0007669"/>
    <property type="project" value="InterPro"/>
</dbReference>
<dbReference type="PIRSF" id="PIRSF000345">
    <property type="entry name" value="OLE1"/>
    <property type="match status" value="1"/>
</dbReference>
<evidence type="ECO:0000256" key="10">
    <source>
        <dbReference type="ARBA" id="ARBA00023004"/>
    </source>
</evidence>
<dbReference type="InterPro" id="IPR009160">
    <property type="entry name" value="Acyl-CoA_deSatase_haem/ster-bd"/>
</dbReference>
<dbReference type="PRINTS" id="PR00075">
    <property type="entry name" value="FACDDSATRASE"/>
</dbReference>
<dbReference type="CDD" id="cd03505">
    <property type="entry name" value="Delta9-FADS-like"/>
    <property type="match status" value="1"/>
</dbReference>
<evidence type="ECO:0000256" key="14">
    <source>
        <dbReference type="SAM" id="Phobius"/>
    </source>
</evidence>
<keyword evidence="17" id="KW-1185">Reference proteome</keyword>
<dbReference type="Proteomes" id="UP001211907">
    <property type="component" value="Unassembled WGS sequence"/>
</dbReference>
<comment type="caution">
    <text evidence="16">The sequence shown here is derived from an EMBL/GenBank/DDBJ whole genome shotgun (WGS) entry which is preliminary data.</text>
</comment>
<dbReference type="InterPro" id="IPR001199">
    <property type="entry name" value="Cyt_B5-like_heme/steroid-bd"/>
</dbReference>
<evidence type="ECO:0000256" key="11">
    <source>
        <dbReference type="ARBA" id="ARBA00023098"/>
    </source>
</evidence>
<evidence type="ECO:0000256" key="12">
    <source>
        <dbReference type="ARBA" id="ARBA00023136"/>
    </source>
</evidence>
<dbReference type="PANTHER" id="PTHR11351:SF31">
    <property type="entry name" value="DESATURASE 1, ISOFORM A-RELATED"/>
    <property type="match status" value="1"/>
</dbReference>
<dbReference type="PROSITE" id="PS00191">
    <property type="entry name" value="CYTOCHROME_B5_1"/>
    <property type="match status" value="1"/>
</dbReference>
<evidence type="ECO:0000256" key="5">
    <source>
        <dbReference type="ARBA" id="ARBA00022692"/>
    </source>
</evidence>
<evidence type="ECO:0000256" key="13">
    <source>
        <dbReference type="ARBA" id="ARBA00023160"/>
    </source>
</evidence>
<dbReference type="SMART" id="SM01117">
    <property type="entry name" value="Cyt-b5"/>
    <property type="match status" value="1"/>
</dbReference>
<dbReference type="SUPFAM" id="SSF55856">
    <property type="entry name" value="Cytochrome b5-like heme/steroid binding domain"/>
    <property type="match status" value="1"/>
</dbReference>
<evidence type="ECO:0000256" key="3">
    <source>
        <dbReference type="ARBA" id="ARBA00022516"/>
    </source>
</evidence>
<feature type="transmembrane region" description="Helical" evidence="14">
    <location>
        <begin position="35"/>
        <end position="54"/>
    </location>
</feature>
<evidence type="ECO:0000256" key="4">
    <source>
        <dbReference type="ARBA" id="ARBA00022617"/>
    </source>
</evidence>
<accession>A0AAD5T6B3</accession>
<dbReference type="Pfam" id="PF00173">
    <property type="entry name" value="Cyt-b5"/>
    <property type="match status" value="1"/>
</dbReference>
<evidence type="ECO:0000256" key="2">
    <source>
        <dbReference type="ARBA" id="ARBA00009295"/>
    </source>
</evidence>
<keyword evidence="8 14" id="KW-1133">Transmembrane helix</keyword>
<dbReference type="InterPro" id="IPR036400">
    <property type="entry name" value="Cyt_B5-like_heme/steroid_sf"/>
</dbReference>
<dbReference type="PROSITE" id="PS00476">
    <property type="entry name" value="FATTY_ACID_DESATUR_1"/>
    <property type="match status" value="1"/>
</dbReference>
<evidence type="ECO:0000256" key="7">
    <source>
        <dbReference type="ARBA" id="ARBA00022832"/>
    </source>
</evidence>
<protein>
    <recommendedName>
        <fullName evidence="15">Cytochrome b5 heme-binding domain-containing protein</fullName>
    </recommendedName>
</protein>
<comment type="subcellular location">
    <subcellularLocation>
        <location evidence="1">Membrane</location>
        <topology evidence="1">Multi-pass membrane protein</topology>
    </subcellularLocation>
</comment>
<feature type="domain" description="Cytochrome b5 heme-binding" evidence="15">
    <location>
        <begin position="301"/>
        <end position="380"/>
    </location>
</feature>
<dbReference type="GO" id="GO:0004768">
    <property type="term" value="F:stearoyl-CoA 9-desaturase activity"/>
    <property type="evidence" value="ECO:0007669"/>
    <property type="project" value="InterPro"/>
</dbReference>
<keyword evidence="9" id="KW-0560">Oxidoreductase</keyword>
<dbReference type="AlphaFoldDB" id="A0AAD5T6B3"/>
<organism evidence="16 17">
    <name type="scientific">Physocladia obscura</name>
    <dbReference type="NCBI Taxonomy" id="109957"/>
    <lineage>
        <taxon>Eukaryota</taxon>
        <taxon>Fungi</taxon>
        <taxon>Fungi incertae sedis</taxon>
        <taxon>Chytridiomycota</taxon>
        <taxon>Chytridiomycota incertae sedis</taxon>
        <taxon>Chytridiomycetes</taxon>
        <taxon>Chytridiales</taxon>
        <taxon>Chytriomycetaceae</taxon>
        <taxon>Physocladia</taxon>
    </lineage>
</organism>
<keyword evidence="4" id="KW-0349">Heme</keyword>